<evidence type="ECO:0000256" key="4">
    <source>
        <dbReference type="ARBA" id="ARBA00022989"/>
    </source>
</evidence>
<accession>A0A8S3ZXZ8</accession>
<keyword evidence="4" id="KW-1133">Transmembrane helix</keyword>
<proteinExistence type="predicted"/>
<dbReference type="GO" id="GO:0005261">
    <property type="term" value="F:monoatomic cation channel activity"/>
    <property type="evidence" value="ECO:0007669"/>
    <property type="project" value="TreeGrafter"/>
</dbReference>
<protein>
    <recommendedName>
        <fullName evidence="6">PKD domain-containing protein</fullName>
    </recommendedName>
</protein>
<dbReference type="AlphaFoldDB" id="A0A8S3ZXZ8"/>
<evidence type="ECO:0000256" key="2">
    <source>
        <dbReference type="ARBA" id="ARBA00022692"/>
    </source>
</evidence>
<dbReference type="GO" id="GO:0005886">
    <property type="term" value="C:plasma membrane"/>
    <property type="evidence" value="ECO:0007669"/>
    <property type="project" value="TreeGrafter"/>
</dbReference>
<dbReference type="Pfam" id="PF02010">
    <property type="entry name" value="REJ"/>
    <property type="match status" value="1"/>
</dbReference>
<dbReference type="Pfam" id="PF00801">
    <property type="entry name" value="PKD"/>
    <property type="match status" value="2"/>
</dbReference>
<dbReference type="CDD" id="cd00146">
    <property type="entry name" value="PKD"/>
    <property type="match status" value="1"/>
</dbReference>
<feature type="non-terminal residue" evidence="7">
    <location>
        <position position="684"/>
    </location>
</feature>
<keyword evidence="8" id="KW-1185">Reference proteome</keyword>
<evidence type="ECO:0000256" key="1">
    <source>
        <dbReference type="ARBA" id="ARBA00004370"/>
    </source>
</evidence>
<sequence>METGYHYISNQENFNVSVLGDHIFFRSLSVTVNEINVEFDLDVAAVKIRRSSFAAGVDNVICLVSDGVLMDRHVVLVRVRVDTPLITADKTKGAWNATVRLTFTLQTSDHIWMIIGYGNGWPRKVVYVPETDKQLSIPDVASYVSLGVYTVNVKVFNEISEASSTMEISVEVPISSLTVTTSNLTSLKEDAVFVINLNNKRQGPQKVDFRIDYGDGSIQEITYTNNVTNGFEPLVVKHKYTTWGIYRIKVTASNNISQMVDNDLIHVGENITFLDIRTTKERVYYGGSIDFTIDCPTGSDVRFTVDFGDGTNFTVGELTGADFSYHSNASVIGDSRVVVSHMFSSSGYYSVRVIASNTFGSMTASLCPTICVMELMSTDCQEPTVSFRNINTSLTSPLVRKRSVETVVTVDAISGCPEGSENTELTYSWKGISLVSRDKDITVERSIYTFCAFKSTNSSLVIPALSLPFGLYKLSVTVSPESNDLVYTRKELFVKIVQSEPIPAIDGEEVRTIMTYATAIFDISKSYDPDVTENQRQGISFHLFFMPETVLSEAKKLSLNMLMNRSSLVANKTLYPITTGNPFFMYQYGTCFNGTDSLLDDLSTFAGKITFAASNFVTDYFSFGVILWAERNNLSAMATQIIEVRESFMRLEDLGALLDLAMNADPDTAIRLCGGAASAILTQD</sequence>
<feature type="domain" description="PKD" evidence="6">
    <location>
        <begin position="297"/>
        <end position="365"/>
    </location>
</feature>
<dbReference type="SUPFAM" id="SSF49299">
    <property type="entry name" value="PKD domain"/>
    <property type="match status" value="3"/>
</dbReference>
<evidence type="ECO:0000313" key="8">
    <source>
        <dbReference type="Proteomes" id="UP000678393"/>
    </source>
</evidence>
<dbReference type="GO" id="GO:0006816">
    <property type="term" value="P:calcium ion transport"/>
    <property type="evidence" value="ECO:0007669"/>
    <property type="project" value="TreeGrafter"/>
</dbReference>
<comment type="caution">
    <text evidence="7">The sequence shown here is derived from an EMBL/GenBank/DDBJ whole genome shotgun (WGS) entry which is preliminary data.</text>
</comment>
<dbReference type="EMBL" id="CAJHNH020005445">
    <property type="protein sequence ID" value="CAG5132505.1"/>
    <property type="molecule type" value="Genomic_DNA"/>
</dbReference>
<evidence type="ECO:0000256" key="5">
    <source>
        <dbReference type="ARBA" id="ARBA00023136"/>
    </source>
</evidence>
<gene>
    <name evidence="7" type="ORF">CUNI_LOCUS18063</name>
</gene>
<keyword evidence="2" id="KW-0812">Transmembrane</keyword>
<dbReference type="PANTHER" id="PTHR46730">
    <property type="entry name" value="POLYCYSTIN-1"/>
    <property type="match status" value="1"/>
</dbReference>
<feature type="domain" description="PKD" evidence="6">
    <location>
        <begin position="204"/>
        <end position="257"/>
    </location>
</feature>
<evidence type="ECO:0000256" key="3">
    <source>
        <dbReference type="ARBA" id="ARBA00022737"/>
    </source>
</evidence>
<name>A0A8S3ZXZ8_9EUPU</name>
<evidence type="ECO:0000259" key="6">
    <source>
        <dbReference type="PROSITE" id="PS50093"/>
    </source>
</evidence>
<dbReference type="Gene3D" id="2.60.40.10">
    <property type="entry name" value="Immunoglobulins"/>
    <property type="match status" value="2"/>
</dbReference>
<dbReference type="PROSITE" id="PS50093">
    <property type="entry name" value="PKD"/>
    <property type="match status" value="2"/>
</dbReference>
<reference evidence="7" key="1">
    <citation type="submission" date="2021-04" db="EMBL/GenBank/DDBJ databases">
        <authorList>
            <consortium name="Molecular Ecology Group"/>
        </authorList>
    </citation>
    <scope>NUCLEOTIDE SEQUENCE</scope>
</reference>
<dbReference type="PANTHER" id="PTHR46730:SF1">
    <property type="entry name" value="PLAT DOMAIN-CONTAINING PROTEIN"/>
    <property type="match status" value="1"/>
</dbReference>
<dbReference type="Proteomes" id="UP000678393">
    <property type="component" value="Unassembled WGS sequence"/>
</dbReference>
<dbReference type="InterPro" id="IPR002859">
    <property type="entry name" value="PKD/REJ-like"/>
</dbReference>
<comment type="subcellular location">
    <subcellularLocation>
        <location evidence="1">Membrane</location>
    </subcellularLocation>
</comment>
<dbReference type="InterPro" id="IPR000601">
    <property type="entry name" value="PKD_dom"/>
</dbReference>
<dbReference type="InterPro" id="IPR035986">
    <property type="entry name" value="PKD_dom_sf"/>
</dbReference>
<dbReference type="InterPro" id="IPR013783">
    <property type="entry name" value="Ig-like_fold"/>
</dbReference>
<keyword evidence="3" id="KW-0677">Repeat</keyword>
<dbReference type="OrthoDB" id="6145638at2759"/>
<evidence type="ECO:0000313" key="7">
    <source>
        <dbReference type="EMBL" id="CAG5132505.1"/>
    </source>
</evidence>
<keyword evidence="5" id="KW-0472">Membrane</keyword>
<organism evidence="7 8">
    <name type="scientific">Candidula unifasciata</name>
    <dbReference type="NCBI Taxonomy" id="100452"/>
    <lineage>
        <taxon>Eukaryota</taxon>
        <taxon>Metazoa</taxon>
        <taxon>Spiralia</taxon>
        <taxon>Lophotrochozoa</taxon>
        <taxon>Mollusca</taxon>
        <taxon>Gastropoda</taxon>
        <taxon>Heterobranchia</taxon>
        <taxon>Euthyneura</taxon>
        <taxon>Panpulmonata</taxon>
        <taxon>Eupulmonata</taxon>
        <taxon>Stylommatophora</taxon>
        <taxon>Helicina</taxon>
        <taxon>Helicoidea</taxon>
        <taxon>Geomitridae</taxon>
        <taxon>Candidula</taxon>
    </lineage>
</organism>